<gene>
    <name evidence="1" type="ORF">D7Z26_02175</name>
</gene>
<evidence type="ECO:0000313" key="2">
    <source>
        <dbReference type="Proteomes" id="UP000282076"/>
    </source>
</evidence>
<dbReference type="Proteomes" id="UP000282076">
    <property type="component" value="Unassembled WGS sequence"/>
</dbReference>
<dbReference type="InterPro" id="IPR025051">
    <property type="entry name" value="DUF3990"/>
</dbReference>
<evidence type="ECO:0000313" key="1">
    <source>
        <dbReference type="EMBL" id="RKP56818.1"/>
    </source>
</evidence>
<dbReference type="RefSeq" id="WP_120974385.1">
    <property type="nucleotide sequence ID" value="NZ_RBZM01000002.1"/>
</dbReference>
<dbReference type="EMBL" id="RBZM01000002">
    <property type="protein sequence ID" value="RKP56818.1"/>
    <property type="molecule type" value="Genomic_DNA"/>
</dbReference>
<sequence>MSIDIEFPSSVYHGTLDIYYESFKNRILNKNYWKQGRDFGQGFYTTISIEQAKNWARSMQDKLNMGRPCVLEIELSPERLIFQPNYRIFAGISPTWGKYIYEHRTIPEYGNDPCESHAQIIIGPMADADTGKIVQDGLRLKKDNVWFLDKITRNHANRRLDGLELGNQIAFSDEELAPMLRLTGAYVYQGKRWRSYGAEETLE</sequence>
<dbReference type="Pfam" id="PF13151">
    <property type="entry name" value="DUF3990"/>
    <property type="match status" value="1"/>
</dbReference>
<reference evidence="1 2" key="1">
    <citation type="submission" date="2018-10" db="EMBL/GenBank/DDBJ databases">
        <title>Cohnella sp. M2MS4P-1, whole genome shotgun sequence.</title>
        <authorList>
            <person name="Tuo L."/>
        </authorList>
    </citation>
    <scope>NUCLEOTIDE SEQUENCE [LARGE SCALE GENOMIC DNA]</scope>
    <source>
        <strain evidence="1 2">M2MS4P-1</strain>
    </source>
</reference>
<protein>
    <submittedName>
        <fullName evidence="1">DUF3990 domain-containing protein</fullName>
    </submittedName>
</protein>
<dbReference type="OrthoDB" id="9813772at2"/>
<keyword evidence="2" id="KW-1185">Reference proteome</keyword>
<accession>A0A494Y918</accession>
<dbReference type="AlphaFoldDB" id="A0A494Y918"/>
<name>A0A494Y918_9BACL</name>
<comment type="caution">
    <text evidence="1">The sequence shown here is derived from an EMBL/GenBank/DDBJ whole genome shotgun (WGS) entry which is preliminary data.</text>
</comment>
<proteinExistence type="predicted"/>
<organism evidence="1 2">
    <name type="scientific">Cohnella endophytica</name>
    <dbReference type="NCBI Taxonomy" id="2419778"/>
    <lineage>
        <taxon>Bacteria</taxon>
        <taxon>Bacillati</taxon>
        <taxon>Bacillota</taxon>
        <taxon>Bacilli</taxon>
        <taxon>Bacillales</taxon>
        <taxon>Paenibacillaceae</taxon>
        <taxon>Cohnella</taxon>
    </lineage>
</organism>